<evidence type="ECO:0000313" key="2">
    <source>
        <dbReference type="EMBL" id="EEB08518.2"/>
    </source>
</evidence>
<dbReference type="PRINTS" id="PR00853">
    <property type="entry name" value="XPGRADSUPER"/>
</dbReference>
<dbReference type="SUPFAM" id="SSF47807">
    <property type="entry name" value="5' to 3' exonuclease, C-terminal subdomain"/>
    <property type="match status" value="1"/>
</dbReference>
<dbReference type="InterPro" id="IPR006086">
    <property type="entry name" value="XPG-I_dom"/>
</dbReference>
<keyword evidence="3" id="KW-1185">Reference proteome</keyword>
<dbReference type="AlphaFoldDB" id="B6K4W1"/>
<dbReference type="JaponicusDB" id="SJAG_03675"/>
<accession>B6K4W1</accession>
<dbReference type="EMBL" id="KE651167">
    <property type="protein sequence ID" value="EEB08518.2"/>
    <property type="molecule type" value="Genomic_DNA"/>
</dbReference>
<proteinExistence type="predicted"/>
<dbReference type="InterPro" id="IPR029060">
    <property type="entry name" value="PIN-like_dom_sf"/>
</dbReference>
<dbReference type="Pfam" id="PF00867">
    <property type="entry name" value="XPG_I"/>
    <property type="match status" value="1"/>
</dbReference>
<dbReference type="InterPro" id="IPR006084">
    <property type="entry name" value="XPG/Rad2"/>
</dbReference>
<dbReference type="VEuPathDB" id="FungiDB:SJAG_03675"/>
<dbReference type="eggNOG" id="KOG2520">
    <property type="taxonomic scope" value="Eukaryota"/>
</dbReference>
<dbReference type="PANTHER" id="PTHR11081:SF62">
    <property type="entry name" value="XPG-I DOMAIN-CONTAINING PROTEIN"/>
    <property type="match status" value="1"/>
</dbReference>
<name>B6K4W1_SCHJY</name>
<keyword evidence="2" id="KW-0540">Nuclease</keyword>
<keyword evidence="2" id="KW-0378">Hydrolase</keyword>
<evidence type="ECO:0000259" key="1">
    <source>
        <dbReference type="SMART" id="SM00484"/>
    </source>
</evidence>
<dbReference type="SMART" id="SM00484">
    <property type="entry name" value="XPGI"/>
    <property type="match status" value="1"/>
</dbReference>
<dbReference type="RefSeq" id="XP_002174811.2">
    <property type="nucleotide sequence ID" value="XM_002174775.2"/>
</dbReference>
<reference evidence="2 3" key="1">
    <citation type="journal article" date="2011" name="Science">
        <title>Comparative functional genomics of the fission yeasts.</title>
        <authorList>
            <person name="Rhind N."/>
            <person name="Chen Z."/>
            <person name="Yassour M."/>
            <person name="Thompson D.A."/>
            <person name="Haas B.J."/>
            <person name="Habib N."/>
            <person name="Wapinski I."/>
            <person name="Roy S."/>
            <person name="Lin M.F."/>
            <person name="Heiman D.I."/>
            <person name="Young S.K."/>
            <person name="Furuya K."/>
            <person name="Guo Y."/>
            <person name="Pidoux A."/>
            <person name="Chen H.M."/>
            <person name="Robbertse B."/>
            <person name="Goldberg J.M."/>
            <person name="Aoki K."/>
            <person name="Bayne E.H."/>
            <person name="Berlin A.M."/>
            <person name="Desjardins C.A."/>
            <person name="Dobbs E."/>
            <person name="Dukaj L."/>
            <person name="Fan L."/>
            <person name="FitzGerald M.G."/>
            <person name="French C."/>
            <person name="Gujja S."/>
            <person name="Hansen K."/>
            <person name="Keifenheim D."/>
            <person name="Levin J.Z."/>
            <person name="Mosher R.A."/>
            <person name="Mueller C.A."/>
            <person name="Pfiffner J."/>
            <person name="Priest M."/>
            <person name="Russ C."/>
            <person name="Smialowska A."/>
            <person name="Swoboda P."/>
            <person name="Sykes S.M."/>
            <person name="Vaughn M."/>
            <person name="Vengrova S."/>
            <person name="Yoder R."/>
            <person name="Zeng Q."/>
            <person name="Allshire R."/>
            <person name="Baulcombe D."/>
            <person name="Birren B.W."/>
            <person name="Brown W."/>
            <person name="Ekwall K."/>
            <person name="Kellis M."/>
            <person name="Leatherwood J."/>
            <person name="Levin H."/>
            <person name="Margalit H."/>
            <person name="Martienssen R."/>
            <person name="Nieduszynski C.A."/>
            <person name="Spatafora J.W."/>
            <person name="Friedman N."/>
            <person name="Dalgaard J.Z."/>
            <person name="Baumann P."/>
            <person name="Niki H."/>
            <person name="Regev A."/>
            <person name="Nusbaum C."/>
        </authorList>
    </citation>
    <scope>NUCLEOTIDE SEQUENCE [LARGE SCALE GENOMIC DNA]</scope>
    <source>
        <strain evidence="3">yFS275 / FY16936</strain>
    </source>
</reference>
<protein>
    <submittedName>
        <fullName evidence="2">DNA repair endonuclease rad2</fullName>
    </submittedName>
</protein>
<dbReference type="OrthoDB" id="2959108at2759"/>
<dbReference type="Proteomes" id="UP000001744">
    <property type="component" value="Unassembled WGS sequence"/>
</dbReference>
<keyword evidence="2" id="KW-0255">Endonuclease</keyword>
<dbReference type="CDD" id="cd09906">
    <property type="entry name" value="H3TH_YEN1"/>
    <property type="match status" value="1"/>
</dbReference>
<organism evidence="2 3">
    <name type="scientific">Schizosaccharomyces japonicus (strain yFS275 / FY16936)</name>
    <name type="common">Fission yeast</name>
    <dbReference type="NCBI Taxonomy" id="402676"/>
    <lineage>
        <taxon>Eukaryota</taxon>
        <taxon>Fungi</taxon>
        <taxon>Dikarya</taxon>
        <taxon>Ascomycota</taxon>
        <taxon>Taphrinomycotina</taxon>
        <taxon>Schizosaccharomycetes</taxon>
        <taxon>Schizosaccharomycetales</taxon>
        <taxon>Schizosaccharomycetaceae</taxon>
        <taxon>Schizosaccharomyces</taxon>
    </lineage>
</organism>
<dbReference type="PANTHER" id="PTHR11081">
    <property type="entry name" value="FLAP ENDONUCLEASE FAMILY MEMBER"/>
    <property type="match status" value="1"/>
</dbReference>
<gene>
    <name evidence="2" type="ORF">SJAG_03675</name>
</gene>
<sequence>MKKLITAFGMLYWDAPGEAEADCALLQKLKIVDYVWTEDADVFAFGGRHIIRNDKSSERNNIFNIQVYNADKIYTLTNLNCNGVILIALLNSGDYNTKGLLNCGIQTALAAAKLGYGDKLVKTKDYDNWRRSLETAIRENKGGYLSRRRINFVIENNFPDPNILGYYTSPVVSAESALKNFFSAAQWTREPDLSEIHAYTENTFCWTGIEGVLGFSRSISLPYLTWSLLYQNKFKNLRITIRGEKLTTDTAQIVMRRIELEPYSFILTRVSYIIDEVLSKDDSPRKDELKKKLRFWVPKVFFKNYEHNIVTQLCPIINNVTSEGNLSKQINELTQTTRRLSLEPTTALKEKARQLSSNPTKCSPKIYTLTLEDSDTEDELPRLEVITKGKLIRKNTESKFKQKESHSLKNKTEPEVIVVPDDSPTKPQKSDGKKVYLRKSLGGAWRENESDNGHLACYENVPVIDLTSL</sequence>
<evidence type="ECO:0000313" key="3">
    <source>
        <dbReference type="Proteomes" id="UP000001744"/>
    </source>
</evidence>
<dbReference type="STRING" id="402676.B6K4W1"/>
<dbReference type="Gene3D" id="3.40.50.1010">
    <property type="entry name" value="5'-nuclease"/>
    <property type="match status" value="1"/>
</dbReference>
<dbReference type="InterPro" id="IPR036279">
    <property type="entry name" value="5-3_exonuclease_C_sf"/>
</dbReference>
<dbReference type="GO" id="GO:0006281">
    <property type="term" value="P:DNA repair"/>
    <property type="evidence" value="ECO:0007669"/>
    <property type="project" value="UniProtKB-ARBA"/>
</dbReference>
<dbReference type="OMA" id="AHTHEYN"/>
<dbReference type="SUPFAM" id="SSF88723">
    <property type="entry name" value="PIN domain-like"/>
    <property type="match status" value="1"/>
</dbReference>
<dbReference type="GO" id="GO:0008821">
    <property type="term" value="F:crossover junction DNA endonuclease activity"/>
    <property type="evidence" value="ECO:0007669"/>
    <property type="project" value="InterPro"/>
</dbReference>
<dbReference type="HOGENOM" id="CLU_007575_2_0_1"/>
<dbReference type="GeneID" id="7052192"/>
<dbReference type="InterPro" id="IPR037316">
    <property type="entry name" value="Yen1_H3TH"/>
</dbReference>
<feature type="domain" description="XPG-I" evidence="1">
    <location>
        <begin position="6"/>
        <end position="81"/>
    </location>
</feature>